<dbReference type="AlphaFoldDB" id="A0A0E9Q6Y9"/>
<reference evidence="2" key="1">
    <citation type="submission" date="2014-11" db="EMBL/GenBank/DDBJ databases">
        <authorList>
            <person name="Amaro Gonzalez C."/>
        </authorList>
    </citation>
    <scope>NUCLEOTIDE SEQUENCE</scope>
</reference>
<protein>
    <submittedName>
        <fullName evidence="2">Uncharacterized protein</fullName>
    </submittedName>
</protein>
<evidence type="ECO:0000256" key="1">
    <source>
        <dbReference type="SAM" id="Phobius"/>
    </source>
</evidence>
<feature type="transmembrane region" description="Helical" evidence="1">
    <location>
        <begin position="12"/>
        <end position="35"/>
    </location>
</feature>
<organism evidence="2">
    <name type="scientific">Anguilla anguilla</name>
    <name type="common">European freshwater eel</name>
    <name type="synonym">Muraena anguilla</name>
    <dbReference type="NCBI Taxonomy" id="7936"/>
    <lineage>
        <taxon>Eukaryota</taxon>
        <taxon>Metazoa</taxon>
        <taxon>Chordata</taxon>
        <taxon>Craniata</taxon>
        <taxon>Vertebrata</taxon>
        <taxon>Euteleostomi</taxon>
        <taxon>Actinopterygii</taxon>
        <taxon>Neopterygii</taxon>
        <taxon>Teleostei</taxon>
        <taxon>Anguilliformes</taxon>
        <taxon>Anguillidae</taxon>
        <taxon>Anguilla</taxon>
    </lineage>
</organism>
<name>A0A0E9Q6Y9_ANGAN</name>
<sequence>MFYSAKLVKYIITIFLYALFFIHPLCLAVLIWSLFSNQN</sequence>
<keyword evidence="1" id="KW-0472">Membrane</keyword>
<dbReference type="EMBL" id="GBXM01096467">
    <property type="protein sequence ID" value="JAH12110.1"/>
    <property type="molecule type" value="Transcribed_RNA"/>
</dbReference>
<keyword evidence="1" id="KW-1133">Transmembrane helix</keyword>
<proteinExistence type="predicted"/>
<keyword evidence="1" id="KW-0812">Transmembrane</keyword>
<reference evidence="2" key="2">
    <citation type="journal article" date="2015" name="Fish Shellfish Immunol.">
        <title>Early steps in the European eel (Anguilla anguilla)-Vibrio vulnificus interaction in the gills: Role of the RtxA13 toxin.</title>
        <authorList>
            <person name="Callol A."/>
            <person name="Pajuelo D."/>
            <person name="Ebbesson L."/>
            <person name="Teles M."/>
            <person name="MacKenzie S."/>
            <person name="Amaro C."/>
        </authorList>
    </citation>
    <scope>NUCLEOTIDE SEQUENCE</scope>
</reference>
<evidence type="ECO:0000313" key="2">
    <source>
        <dbReference type="EMBL" id="JAH12110.1"/>
    </source>
</evidence>
<accession>A0A0E9Q6Y9</accession>